<evidence type="ECO:0000256" key="3">
    <source>
        <dbReference type="ARBA" id="ARBA00022723"/>
    </source>
</evidence>
<dbReference type="InterPro" id="IPR001131">
    <property type="entry name" value="Peptidase_M24B_aminopep-P_CS"/>
</dbReference>
<dbReference type="FunFam" id="3.90.230.10:FF:000014">
    <property type="entry name" value="Aminopeptidase P family protein"/>
    <property type="match status" value="1"/>
</dbReference>
<evidence type="ECO:0000256" key="1">
    <source>
        <dbReference type="ARBA" id="ARBA00001936"/>
    </source>
</evidence>
<dbReference type="InterPro" id="IPR000994">
    <property type="entry name" value="Pept_M24"/>
</dbReference>
<keyword evidence="3" id="KW-0479">Metal-binding</keyword>
<reference evidence="8 9" key="1">
    <citation type="submission" date="2016-01" db="EMBL/GenBank/DDBJ databases">
        <title>Draft Genome Sequences of Seven Thermophilic Sporeformers Isolated from Foods.</title>
        <authorList>
            <person name="Berendsen E.M."/>
            <person name="Wells-Bennik M.H."/>
            <person name="Krawcyk A.O."/>
            <person name="De Jong A."/>
            <person name="Holsappel S."/>
            <person name="Eijlander R.T."/>
            <person name="Kuipers O.P."/>
        </authorList>
    </citation>
    <scope>NUCLEOTIDE SEQUENCE [LARGE SCALE GENOMIC DNA]</scope>
    <source>
        <strain evidence="8 9">B4135</strain>
    </source>
</reference>
<dbReference type="PANTHER" id="PTHR46112">
    <property type="entry name" value="AMINOPEPTIDASE"/>
    <property type="match status" value="1"/>
</dbReference>
<dbReference type="InterPro" id="IPR000587">
    <property type="entry name" value="Creatinase_N"/>
</dbReference>
<dbReference type="PRINTS" id="PR00599">
    <property type="entry name" value="MAPEPTIDASE"/>
</dbReference>
<sequence length="365" mass="40673">MQQRMEALKRRLSRQGIQVGIVTSPDNVFYFTGFMSDPHERVLAAVFFEDSDPFLICPLMEAPDAVRSGFPHSVIGYGDAEDPWKKLKEEVEKRAGTVKRIGIEKSHLNVERFEILRSAFPSSGFVPLEETINELRLIKDERELERLRKAGEWADRAIEIAIRHLKEGVTELEVAAAIEYELKRNGIEQMSFPTTVLFGANAASPHGNPGTNKLKKGDLVLFDLGVVYEGYCSDITRTVAFGEVTEEQRTVYETVRKAQEAAVALCKPGITCAELDREARNVIEKAGFGPYFTHRLGHGLGIGIHEYPSVSETNGMPLQKGMVFTVEPGIYIPGKIGVRIEDDVCVTEDGCEVLTRFPKTLQIIG</sequence>
<dbReference type="Gene3D" id="3.90.230.10">
    <property type="entry name" value="Creatinase/methionine aminopeptidase superfamily"/>
    <property type="match status" value="1"/>
</dbReference>
<evidence type="ECO:0000256" key="4">
    <source>
        <dbReference type="ARBA" id="ARBA00022801"/>
    </source>
</evidence>
<dbReference type="Pfam" id="PF00557">
    <property type="entry name" value="Peptidase_M24"/>
    <property type="match status" value="1"/>
</dbReference>
<dbReference type="PATRIC" id="fig|301148.3.peg.3922"/>
<keyword evidence="8" id="KW-0645">Protease</keyword>
<dbReference type="PANTHER" id="PTHR46112:SF10">
    <property type="entry name" value="DIPEPTIDASE YKVY-RELATED"/>
    <property type="match status" value="1"/>
</dbReference>
<feature type="domain" description="Peptidase M24" evidence="6">
    <location>
        <begin position="145"/>
        <end position="348"/>
    </location>
</feature>
<dbReference type="InterPro" id="IPR001714">
    <property type="entry name" value="Pept_M24_MAP"/>
</dbReference>
<evidence type="ECO:0000313" key="8">
    <source>
        <dbReference type="EMBL" id="KYD17743.1"/>
    </source>
</evidence>
<dbReference type="Proteomes" id="UP000075683">
    <property type="component" value="Unassembled WGS sequence"/>
</dbReference>
<gene>
    <name evidence="8" type="ORF">B4135_2414</name>
</gene>
<proteinExistence type="inferred from homology"/>
<evidence type="ECO:0000259" key="6">
    <source>
        <dbReference type="Pfam" id="PF00557"/>
    </source>
</evidence>
<evidence type="ECO:0000313" key="9">
    <source>
        <dbReference type="Proteomes" id="UP000075683"/>
    </source>
</evidence>
<dbReference type="GO" id="GO:0102009">
    <property type="term" value="F:proline dipeptidase activity"/>
    <property type="evidence" value="ECO:0007669"/>
    <property type="project" value="UniProtKB-EC"/>
</dbReference>
<comment type="similarity">
    <text evidence="2">Belongs to the peptidase M24B family.</text>
</comment>
<comment type="caution">
    <text evidence="8">The sequence shown here is derived from an EMBL/GenBank/DDBJ whole genome shotgun (WGS) entry which is preliminary data.</text>
</comment>
<evidence type="ECO:0000256" key="5">
    <source>
        <dbReference type="ARBA" id="ARBA00023211"/>
    </source>
</evidence>
<feature type="domain" description="Creatinase N-terminal" evidence="7">
    <location>
        <begin position="4"/>
        <end position="138"/>
    </location>
</feature>
<protein>
    <submittedName>
        <fullName evidence="8">Proline dipeptidase</fullName>
        <ecNumber evidence="8">3.4.13.9</ecNumber>
    </submittedName>
</protein>
<dbReference type="RefSeq" id="WP_061569114.1">
    <property type="nucleotide sequence ID" value="NZ_LQYT01000053.1"/>
</dbReference>
<dbReference type="SUPFAM" id="SSF55920">
    <property type="entry name" value="Creatinase/aminopeptidase"/>
    <property type="match status" value="1"/>
</dbReference>
<dbReference type="InterPro" id="IPR050659">
    <property type="entry name" value="Peptidase_M24B"/>
</dbReference>
<dbReference type="PROSITE" id="PS00491">
    <property type="entry name" value="PROLINE_PEPTIDASE"/>
    <property type="match status" value="1"/>
</dbReference>
<dbReference type="CDD" id="cd01092">
    <property type="entry name" value="APP-like"/>
    <property type="match status" value="1"/>
</dbReference>
<dbReference type="EC" id="3.4.13.9" evidence="8"/>
<organism evidence="8 9">
    <name type="scientific">Caldibacillus debilis</name>
    <dbReference type="NCBI Taxonomy" id="301148"/>
    <lineage>
        <taxon>Bacteria</taxon>
        <taxon>Bacillati</taxon>
        <taxon>Bacillota</taxon>
        <taxon>Bacilli</taxon>
        <taxon>Bacillales</taxon>
        <taxon>Bacillaceae</taxon>
        <taxon>Caldibacillus</taxon>
    </lineage>
</organism>
<dbReference type="GO" id="GO:0008235">
    <property type="term" value="F:metalloexopeptidase activity"/>
    <property type="evidence" value="ECO:0007669"/>
    <property type="project" value="UniProtKB-ARBA"/>
</dbReference>
<dbReference type="STRING" id="301148.B4135_2414"/>
<dbReference type="SUPFAM" id="SSF53092">
    <property type="entry name" value="Creatinase/prolidase N-terminal domain"/>
    <property type="match status" value="1"/>
</dbReference>
<dbReference type="GO" id="GO:0004177">
    <property type="term" value="F:aminopeptidase activity"/>
    <property type="evidence" value="ECO:0007669"/>
    <property type="project" value="UniProtKB-ARBA"/>
</dbReference>
<dbReference type="InterPro" id="IPR029149">
    <property type="entry name" value="Creatin/AminoP/Spt16_N"/>
</dbReference>
<evidence type="ECO:0000256" key="2">
    <source>
        <dbReference type="ARBA" id="ARBA00008766"/>
    </source>
</evidence>
<dbReference type="Gene3D" id="3.40.350.10">
    <property type="entry name" value="Creatinase/prolidase N-terminal domain"/>
    <property type="match status" value="1"/>
</dbReference>
<keyword evidence="8" id="KW-0224">Dipeptidase</keyword>
<keyword evidence="5" id="KW-0464">Manganese</keyword>
<comment type="cofactor">
    <cofactor evidence="1">
        <name>Mn(2+)</name>
        <dbReference type="ChEBI" id="CHEBI:29035"/>
    </cofactor>
</comment>
<keyword evidence="4 8" id="KW-0378">Hydrolase</keyword>
<accession>A0A150LZS7</accession>
<dbReference type="EMBL" id="LQYT01000053">
    <property type="protein sequence ID" value="KYD17743.1"/>
    <property type="molecule type" value="Genomic_DNA"/>
</dbReference>
<dbReference type="Pfam" id="PF01321">
    <property type="entry name" value="Creatinase_N"/>
    <property type="match status" value="1"/>
</dbReference>
<name>A0A150LZS7_9BACI</name>
<dbReference type="InterPro" id="IPR036005">
    <property type="entry name" value="Creatinase/aminopeptidase-like"/>
</dbReference>
<dbReference type="OrthoDB" id="9806388at2"/>
<evidence type="ECO:0000259" key="7">
    <source>
        <dbReference type="Pfam" id="PF01321"/>
    </source>
</evidence>
<dbReference type="GO" id="GO:0046872">
    <property type="term" value="F:metal ion binding"/>
    <property type="evidence" value="ECO:0007669"/>
    <property type="project" value="UniProtKB-KW"/>
</dbReference>
<dbReference type="AlphaFoldDB" id="A0A150LZS7"/>